<dbReference type="InterPro" id="IPR011200">
    <property type="entry name" value="UCP012608"/>
</dbReference>
<accession>A0A7Z0EVH7</accession>
<gene>
    <name evidence="1" type="ORF">HNR10_005961</name>
</gene>
<dbReference type="EMBL" id="JACCFS010000001">
    <property type="protein sequence ID" value="NYJ38080.1"/>
    <property type="molecule type" value="Genomic_DNA"/>
</dbReference>
<dbReference type="Proteomes" id="UP000572051">
    <property type="component" value="Unassembled WGS sequence"/>
</dbReference>
<evidence type="ECO:0008006" key="3">
    <source>
        <dbReference type="Google" id="ProtNLM"/>
    </source>
</evidence>
<organism evidence="1 2">
    <name type="scientific">Nocardiopsis aegyptia</name>
    <dbReference type="NCBI Taxonomy" id="220378"/>
    <lineage>
        <taxon>Bacteria</taxon>
        <taxon>Bacillati</taxon>
        <taxon>Actinomycetota</taxon>
        <taxon>Actinomycetes</taxon>
        <taxon>Streptosporangiales</taxon>
        <taxon>Nocardiopsidaceae</taxon>
        <taxon>Nocardiopsis</taxon>
    </lineage>
</organism>
<evidence type="ECO:0000313" key="2">
    <source>
        <dbReference type="Proteomes" id="UP000572051"/>
    </source>
</evidence>
<proteinExistence type="predicted"/>
<dbReference type="AlphaFoldDB" id="A0A7Z0EVH7"/>
<sequence>MGDVVESGAQERAVAARYEAFAVHYEEGASPAYAEIARELARDRAVLDLVCALPEGNKRQPNLLLASVRYLGGPVESWARLRPWLVEHWESVRAVVLERSTQTNEVGRLACLLPVLASLPGPLALVEVGASAGLCLYPDRYRYSFDGAAPIGPAESGVVLECATSGRVPVPERVPEVVWRAGIDLNPLDVRREDDVRWLRALIWPGGAEGERTERLMGAVRVAAADPPLMVAGDLVEQVEAVVRRAPWEATVVVMHSAVLPYVPKDRVAAFVEAMGRLSGHWVANEGWRALPEWARVRPPREDDFTLALDGRVVGYTGPHGRRVAWAG</sequence>
<evidence type="ECO:0000313" key="1">
    <source>
        <dbReference type="EMBL" id="NYJ38080.1"/>
    </source>
</evidence>
<name>A0A7Z0EVH7_9ACTN</name>
<dbReference type="Pfam" id="PF10094">
    <property type="entry name" value="DUF2332"/>
    <property type="match status" value="1"/>
</dbReference>
<comment type="caution">
    <text evidence="1">The sequence shown here is derived from an EMBL/GenBank/DDBJ whole genome shotgun (WGS) entry which is preliminary data.</text>
</comment>
<keyword evidence="2" id="KW-1185">Reference proteome</keyword>
<reference evidence="1 2" key="1">
    <citation type="submission" date="2020-07" db="EMBL/GenBank/DDBJ databases">
        <title>Sequencing the genomes of 1000 actinobacteria strains.</title>
        <authorList>
            <person name="Klenk H.-P."/>
        </authorList>
    </citation>
    <scope>NUCLEOTIDE SEQUENCE [LARGE SCALE GENOMIC DNA]</scope>
    <source>
        <strain evidence="1 2">DSM 44442</strain>
    </source>
</reference>
<protein>
    <recommendedName>
        <fullName evidence="3">DUF2332 domain-containing protein</fullName>
    </recommendedName>
</protein>